<dbReference type="SMART" id="SM00382">
    <property type="entry name" value="AAA"/>
    <property type="match status" value="1"/>
</dbReference>
<dbReference type="InterPro" id="IPR011527">
    <property type="entry name" value="ABC1_TM_dom"/>
</dbReference>
<dbReference type="HOGENOM" id="CLU_000604_84_3_6"/>
<dbReference type="InterPro" id="IPR017871">
    <property type="entry name" value="ABC_transporter-like_CS"/>
</dbReference>
<feature type="transmembrane region" description="Helical" evidence="10">
    <location>
        <begin position="155"/>
        <end position="175"/>
    </location>
</feature>
<dbReference type="AlphaFoldDB" id="Q0ACG0"/>
<dbReference type="InterPro" id="IPR003593">
    <property type="entry name" value="AAA+_ATPase"/>
</dbReference>
<dbReference type="PROSITE" id="PS50893">
    <property type="entry name" value="ABC_TRANSPORTER_2"/>
    <property type="match status" value="1"/>
</dbReference>
<sequence>MVDNIRAIVRLVDRRDTFKVIALLILMTGTAFLNMFGVASVMPFLSVLADPQMVHDNAWLSAAFAWLGFQSTEAFLFFLGASAFTVFLLGTMTQALSQWAMIRFSHGQQYWLSKRLMTDYLRRPYSFYLNRNSSDLAKSVLEETQQAVNGALLPALRLVIHGTTAVAIIVLLLLIRPWLALVTASVLGVVYGAIYLLARRWLERIGKIRLQANRARFAAAGEAFAGAKEIRLLGRERAYLDRYQRPARQFAHQQANVAVLSNLPQYAIEAVAFGGVMILVLYLMSGPGGLATALPIIGVYALAAKKLIPAFQQIFASIARLRFTMPAVHNLLADLGDGQGVVPLPLRSQMDRPLVCNANIRFEGVTFTYPGAPRPALTDLNLTVPAFSSIGLVGSSGAGKSTLVDLLLGLLEPAAGAIYVDGQRLTEDNLRRWQATLGYVPQHIFLADDSVAANIALGVPEKSIDMAAVERAAKMANLHDFVLSELPQGYQTEIGDRGLRLSGGQRQRIGIARALYRDPSVLVFDEATSALDNATERAVMEAVHNLSKAKTVILVAHRLSTVEPCDQIAVLHDGRLVDQGAWDVLMQESDHFRRLAEGLKTTGASDDQRSVKQAMAQPSGLRSAERAK</sequence>
<dbReference type="EMBL" id="CP000453">
    <property type="protein sequence ID" value="ABI55477.1"/>
    <property type="molecule type" value="Genomic_DNA"/>
</dbReference>
<feature type="transmembrane region" description="Helical" evidence="10">
    <location>
        <begin position="74"/>
        <end position="96"/>
    </location>
</feature>
<evidence type="ECO:0000313" key="13">
    <source>
        <dbReference type="EMBL" id="ABI55477.1"/>
    </source>
</evidence>
<evidence type="ECO:0000256" key="5">
    <source>
        <dbReference type="ARBA" id="ARBA00022741"/>
    </source>
</evidence>
<feature type="transmembrane region" description="Helical" evidence="10">
    <location>
        <begin position="181"/>
        <end position="198"/>
    </location>
</feature>
<evidence type="ECO:0000256" key="10">
    <source>
        <dbReference type="SAM" id="Phobius"/>
    </source>
</evidence>
<dbReference type="SUPFAM" id="SSF90123">
    <property type="entry name" value="ABC transporter transmembrane region"/>
    <property type="match status" value="1"/>
</dbReference>
<evidence type="ECO:0000256" key="8">
    <source>
        <dbReference type="ARBA" id="ARBA00023136"/>
    </source>
</evidence>
<dbReference type="InterPro" id="IPR036640">
    <property type="entry name" value="ABC1_TM_sf"/>
</dbReference>
<dbReference type="Pfam" id="PF00664">
    <property type="entry name" value="ABC_membrane"/>
    <property type="match status" value="1"/>
</dbReference>
<dbReference type="FunFam" id="3.40.50.300:FF:000221">
    <property type="entry name" value="Multidrug ABC transporter ATP-binding protein"/>
    <property type="match status" value="1"/>
</dbReference>
<evidence type="ECO:0000256" key="3">
    <source>
        <dbReference type="ARBA" id="ARBA00022475"/>
    </source>
</evidence>
<dbReference type="GO" id="GO:0140359">
    <property type="term" value="F:ABC-type transporter activity"/>
    <property type="evidence" value="ECO:0007669"/>
    <property type="project" value="InterPro"/>
</dbReference>
<organism evidence="13 14">
    <name type="scientific">Alkalilimnicola ehrlichii (strain ATCC BAA-1101 / DSM 17681 / MLHE-1)</name>
    <dbReference type="NCBI Taxonomy" id="187272"/>
    <lineage>
        <taxon>Bacteria</taxon>
        <taxon>Pseudomonadati</taxon>
        <taxon>Pseudomonadota</taxon>
        <taxon>Gammaproteobacteria</taxon>
        <taxon>Chromatiales</taxon>
        <taxon>Ectothiorhodospiraceae</taxon>
        <taxon>Alkalilimnicola</taxon>
    </lineage>
</organism>
<dbReference type="PANTHER" id="PTHR24221:SF632">
    <property type="entry name" value="ATP-DEPENDENT LIPID A-CORE FLIPPASE"/>
    <property type="match status" value="1"/>
</dbReference>
<dbReference type="Gene3D" id="1.20.1560.10">
    <property type="entry name" value="ABC transporter type 1, transmembrane domain"/>
    <property type="match status" value="1"/>
</dbReference>
<keyword evidence="7 10" id="KW-1133">Transmembrane helix</keyword>
<dbReference type="GO" id="GO:0034040">
    <property type="term" value="F:ATPase-coupled lipid transmembrane transporter activity"/>
    <property type="evidence" value="ECO:0007669"/>
    <property type="project" value="TreeGrafter"/>
</dbReference>
<feature type="transmembrane region" description="Helical" evidence="10">
    <location>
        <begin position="290"/>
        <end position="308"/>
    </location>
</feature>
<evidence type="ECO:0000259" key="12">
    <source>
        <dbReference type="PROSITE" id="PS50929"/>
    </source>
</evidence>
<dbReference type="Pfam" id="PF00005">
    <property type="entry name" value="ABC_tran"/>
    <property type="match status" value="1"/>
</dbReference>
<dbReference type="OrthoDB" id="6336411at2"/>
<keyword evidence="4 10" id="KW-0812">Transmembrane</keyword>
<dbReference type="RefSeq" id="WP_011627873.1">
    <property type="nucleotide sequence ID" value="NC_008340.1"/>
</dbReference>
<accession>Q0ACG0</accession>
<dbReference type="GO" id="GO:0005886">
    <property type="term" value="C:plasma membrane"/>
    <property type="evidence" value="ECO:0007669"/>
    <property type="project" value="UniProtKB-SubCell"/>
</dbReference>
<proteinExistence type="predicted"/>
<dbReference type="Gene3D" id="3.40.50.300">
    <property type="entry name" value="P-loop containing nucleotide triphosphate hydrolases"/>
    <property type="match status" value="1"/>
</dbReference>
<keyword evidence="6" id="KW-0067">ATP-binding</keyword>
<evidence type="ECO:0000256" key="7">
    <source>
        <dbReference type="ARBA" id="ARBA00022989"/>
    </source>
</evidence>
<keyword evidence="5" id="KW-0547">Nucleotide-binding</keyword>
<evidence type="ECO:0000256" key="9">
    <source>
        <dbReference type="SAM" id="MobiDB-lite"/>
    </source>
</evidence>
<dbReference type="InterPro" id="IPR003439">
    <property type="entry name" value="ABC_transporter-like_ATP-bd"/>
</dbReference>
<dbReference type="PROSITE" id="PS50929">
    <property type="entry name" value="ABC_TM1F"/>
    <property type="match status" value="1"/>
</dbReference>
<dbReference type="GO" id="GO:0016887">
    <property type="term" value="F:ATP hydrolysis activity"/>
    <property type="evidence" value="ECO:0007669"/>
    <property type="project" value="InterPro"/>
</dbReference>
<name>Q0ACG0_ALKEH</name>
<keyword evidence="3" id="KW-1003">Cell membrane</keyword>
<dbReference type="Proteomes" id="UP000001962">
    <property type="component" value="Chromosome"/>
</dbReference>
<dbReference type="GO" id="GO:0005524">
    <property type="term" value="F:ATP binding"/>
    <property type="evidence" value="ECO:0007669"/>
    <property type="project" value="UniProtKB-KW"/>
</dbReference>
<dbReference type="KEGG" id="aeh:Mlg_0122"/>
<dbReference type="InterPro" id="IPR039421">
    <property type="entry name" value="Type_1_exporter"/>
</dbReference>
<keyword evidence="2" id="KW-0813">Transport</keyword>
<comment type="subcellular location">
    <subcellularLocation>
        <location evidence="1">Cell membrane</location>
        <topology evidence="1">Multi-pass membrane protein</topology>
    </subcellularLocation>
</comment>
<feature type="region of interest" description="Disordered" evidence="9">
    <location>
        <begin position="601"/>
        <end position="628"/>
    </location>
</feature>
<evidence type="ECO:0000256" key="4">
    <source>
        <dbReference type="ARBA" id="ARBA00022692"/>
    </source>
</evidence>
<protein>
    <submittedName>
        <fullName evidence="13">ABC transporter related protein</fullName>
    </submittedName>
</protein>
<evidence type="ECO:0000256" key="2">
    <source>
        <dbReference type="ARBA" id="ARBA00022448"/>
    </source>
</evidence>
<dbReference type="eggNOG" id="COG1132">
    <property type="taxonomic scope" value="Bacteria"/>
</dbReference>
<dbReference type="SUPFAM" id="SSF52540">
    <property type="entry name" value="P-loop containing nucleoside triphosphate hydrolases"/>
    <property type="match status" value="1"/>
</dbReference>
<dbReference type="InterPro" id="IPR027417">
    <property type="entry name" value="P-loop_NTPase"/>
</dbReference>
<evidence type="ECO:0000259" key="11">
    <source>
        <dbReference type="PROSITE" id="PS50893"/>
    </source>
</evidence>
<feature type="domain" description="ABC transporter" evidence="11">
    <location>
        <begin position="360"/>
        <end position="598"/>
    </location>
</feature>
<evidence type="ECO:0000256" key="6">
    <source>
        <dbReference type="ARBA" id="ARBA00022840"/>
    </source>
</evidence>
<keyword evidence="14" id="KW-1185">Reference proteome</keyword>
<reference evidence="14" key="1">
    <citation type="submission" date="2006-08" db="EMBL/GenBank/DDBJ databases">
        <title>Complete sequence of Alkalilimnicola ehrilichei MLHE-1.</title>
        <authorList>
            <person name="Copeland A."/>
            <person name="Lucas S."/>
            <person name="Lapidus A."/>
            <person name="Barry K."/>
            <person name="Detter J.C."/>
            <person name="Glavina del Rio T."/>
            <person name="Hammon N."/>
            <person name="Israni S."/>
            <person name="Dalin E."/>
            <person name="Tice H."/>
            <person name="Pitluck S."/>
            <person name="Sims D."/>
            <person name="Brettin T."/>
            <person name="Bruce D."/>
            <person name="Han C."/>
            <person name="Tapia R."/>
            <person name="Gilna P."/>
            <person name="Schmutz J."/>
            <person name="Larimer F."/>
            <person name="Land M."/>
            <person name="Hauser L."/>
            <person name="Kyrpides N."/>
            <person name="Mikhailova N."/>
            <person name="Oremland R.S."/>
            <person name="Hoeft S.E."/>
            <person name="Switzer-Blum J."/>
            <person name="Kulp T."/>
            <person name="King G."/>
            <person name="Tabita R."/>
            <person name="Witte B."/>
            <person name="Santini J.M."/>
            <person name="Basu P."/>
            <person name="Hollibaugh J.T."/>
            <person name="Xie G."/>
            <person name="Stolz J.F."/>
            <person name="Richardson P."/>
        </authorList>
    </citation>
    <scope>NUCLEOTIDE SEQUENCE [LARGE SCALE GENOMIC DNA]</scope>
    <source>
        <strain evidence="14">ATCC BAA-1101 / DSM 17681 / MLHE-1</strain>
    </source>
</reference>
<evidence type="ECO:0000256" key="1">
    <source>
        <dbReference type="ARBA" id="ARBA00004651"/>
    </source>
</evidence>
<feature type="domain" description="ABC transmembrane type-1" evidence="12">
    <location>
        <begin position="21"/>
        <end position="282"/>
    </location>
</feature>
<dbReference type="PANTHER" id="PTHR24221">
    <property type="entry name" value="ATP-BINDING CASSETTE SUB-FAMILY B"/>
    <property type="match status" value="1"/>
</dbReference>
<dbReference type="PROSITE" id="PS00211">
    <property type="entry name" value="ABC_TRANSPORTER_1"/>
    <property type="match status" value="1"/>
</dbReference>
<feature type="transmembrane region" description="Helical" evidence="10">
    <location>
        <begin position="20"/>
        <end position="45"/>
    </location>
</feature>
<evidence type="ECO:0000313" key="14">
    <source>
        <dbReference type="Proteomes" id="UP000001962"/>
    </source>
</evidence>
<gene>
    <name evidence="13" type="ordered locus">Mlg_0122</name>
</gene>
<keyword evidence="8 10" id="KW-0472">Membrane</keyword>